<dbReference type="OrthoDB" id="196074at2759"/>
<feature type="region of interest" description="Disordered" evidence="2">
    <location>
        <begin position="1"/>
        <end position="45"/>
    </location>
</feature>
<sequence length="940" mass="105913">MGCCASSVPQEAGAQGDSNKQETQGKEENKSSEADNMSSKRVEEYQEETEKLRVELVQTKKRLDTTSTDLTTNQSTIKRKLFFCINLLFVPLKKEIKKIICVCIKIELQDEVRVLKMQLETTRAELTAVADEKSGDSKASHERRQSVANVLKMSNEMEKLQQQIVEKDEILLKKKTVVAKLKNANTQLESKINNNEVELQQFASKWAAIQAANEKLETQQKDLEKQLEFENIDTQMIRCKKKQKLLVIKNLFDFYLIVQLRQQVHSLRNESARRSVSYSKSMQAEDHLQLENAQLKKDFPLYKANKQPSEKSKEKRDPEFLQQLFNEREELKKRLTAVQSNFKSKSYEYDLKIEELNRDKEAFSKKFQDYEQIAVKHEKEMTALQLRLDLLNKEKQGVEKQMTDLTIELQNLKNNAATPTSNEESAVNTQKLLKGLFGRNNAAANAGSSDEKSGEKKGTTAKEGQQGQGQGQQGQGQQGQGQGQQGQGQQGQGQSSQEGETTGTVASADAPKKLTLAEKIALAKKAQEEQGKKNSEGTSAEGKPDAAADASKDPKQKLLEGLLKKSANKATPAPQEATTETAGASPSPMTPLSEAADRFAKYEKMKKVGMPPQAIRNKMKTDKISDEDIAKFFGETPPASATPKPAEAAVDLSKHDLSKYDKMKKVGMPDGAIRNKMKQDKIDEKVIAAYFGDPIPQGAETGAGAGAGAEEEEEEMKPPGEKPDLTKYERFKKINMPPPAIRQKMKQDQIHEYWICTFLGEPIPKIKKGAKPPPPKPDLGKYETMKKVGMPEGAIRNKMKQDKIDEYWIAFFFGEPLPGGAATKKPAKKVQRNVKPFHWRKKSDCEWEKTIWGEVKIDDSFFDKQMQGMIENNFRNVDPADKKKDDKKKQDKKEPEEITLLDGKRSFNINVGLSRVNMTDIEIRDCLLTMDETVDFYHKR</sequence>
<keyword evidence="1" id="KW-0175">Coiled coil</keyword>
<feature type="region of interest" description="Disordered" evidence="2">
    <location>
        <begin position="697"/>
        <end position="725"/>
    </location>
</feature>
<evidence type="ECO:0000259" key="3">
    <source>
        <dbReference type="PROSITE" id="PS51444"/>
    </source>
</evidence>
<dbReference type="Proteomes" id="UP000023152">
    <property type="component" value="Unassembled WGS sequence"/>
</dbReference>
<feature type="coiled-coil region" evidence="1">
    <location>
        <begin position="105"/>
        <end position="233"/>
    </location>
</feature>
<evidence type="ECO:0000313" key="5">
    <source>
        <dbReference type="Proteomes" id="UP000023152"/>
    </source>
</evidence>
<protein>
    <recommendedName>
        <fullName evidence="3">FH2 domain-containing protein</fullName>
    </recommendedName>
</protein>
<dbReference type="InterPro" id="IPR051425">
    <property type="entry name" value="Formin_Homology"/>
</dbReference>
<feature type="domain" description="FH2" evidence="3">
    <location>
        <begin position="824"/>
        <end position="940"/>
    </location>
</feature>
<evidence type="ECO:0000256" key="2">
    <source>
        <dbReference type="SAM" id="MobiDB-lite"/>
    </source>
</evidence>
<keyword evidence="5" id="KW-1185">Reference proteome</keyword>
<name>X6NRR4_RETFI</name>
<feature type="region of interest" description="Disordered" evidence="2">
    <location>
        <begin position="441"/>
        <end position="593"/>
    </location>
</feature>
<dbReference type="SUPFAM" id="SSF101447">
    <property type="entry name" value="Formin homology 2 domain (FH2 domain)"/>
    <property type="match status" value="1"/>
</dbReference>
<dbReference type="PROSITE" id="PS51444">
    <property type="entry name" value="FH2"/>
    <property type="match status" value="1"/>
</dbReference>
<organism evidence="4 5">
    <name type="scientific">Reticulomyxa filosa</name>
    <dbReference type="NCBI Taxonomy" id="46433"/>
    <lineage>
        <taxon>Eukaryota</taxon>
        <taxon>Sar</taxon>
        <taxon>Rhizaria</taxon>
        <taxon>Retaria</taxon>
        <taxon>Foraminifera</taxon>
        <taxon>Monothalamids</taxon>
        <taxon>Reticulomyxidae</taxon>
        <taxon>Reticulomyxa</taxon>
    </lineage>
</organism>
<dbReference type="AlphaFoldDB" id="X6NRR4"/>
<dbReference type="InterPro" id="IPR042201">
    <property type="entry name" value="FH2_Formin_sf"/>
</dbReference>
<evidence type="ECO:0000313" key="4">
    <source>
        <dbReference type="EMBL" id="ETO28384.1"/>
    </source>
</evidence>
<feature type="coiled-coil region" evidence="1">
    <location>
        <begin position="321"/>
        <end position="415"/>
    </location>
</feature>
<feature type="compositionally biased region" description="Basic and acidic residues" evidence="2">
    <location>
        <begin position="525"/>
        <end position="535"/>
    </location>
</feature>
<dbReference type="PANTHER" id="PTHR45725:SF1">
    <property type="entry name" value="DISHEVELLED ASSOCIATED ACTIVATOR OF MORPHOGENESIS, ISOFORM D"/>
    <property type="match status" value="1"/>
</dbReference>
<gene>
    <name evidence="4" type="ORF">RFI_08740</name>
</gene>
<reference evidence="4 5" key="1">
    <citation type="journal article" date="2013" name="Curr. Biol.">
        <title>The Genome of the Foraminiferan Reticulomyxa filosa.</title>
        <authorList>
            <person name="Glockner G."/>
            <person name="Hulsmann N."/>
            <person name="Schleicher M."/>
            <person name="Noegel A.A."/>
            <person name="Eichinger L."/>
            <person name="Gallinger C."/>
            <person name="Pawlowski J."/>
            <person name="Sierra R."/>
            <person name="Euteneuer U."/>
            <person name="Pillet L."/>
            <person name="Moustafa A."/>
            <person name="Platzer M."/>
            <person name="Groth M."/>
            <person name="Szafranski K."/>
            <person name="Schliwa M."/>
        </authorList>
    </citation>
    <scope>NUCLEOTIDE SEQUENCE [LARGE SCALE GENOMIC DNA]</scope>
</reference>
<dbReference type="Pfam" id="PF02181">
    <property type="entry name" value="FH2"/>
    <property type="match status" value="1"/>
</dbReference>
<dbReference type="InterPro" id="IPR015425">
    <property type="entry name" value="FH2_Formin"/>
</dbReference>
<feature type="compositionally biased region" description="Basic and acidic residues" evidence="2">
    <location>
        <begin position="878"/>
        <end position="895"/>
    </location>
</feature>
<dbReference type="Gene3D" id="1.20.58.2220">
    <property type="entry name" value="Formin, FH2 domain"/>
    <property type="match status" value="1"/>
</dbReference>
<dbReference type="EMBL" id="ASPP01006696">
    <property type="protein sequence ID" value="ETO28384.1"/>
    <property type="molecule type" value="Genomic_DNA"/>
</dbReference>
<comment type="caution">
    <text evidence="4">The sequence shown here is derived from an EMBL/GenBank/DDBJ whole genome shotgun (WGS) entry which is preliminary data.</text>
</comment>
<feature type="compositionally biased region" description="Basic and acidic residues" evidence="2">
    <location>
        <begin position="542"/>
        <end position="558"/>
    </location>
</feature>
<accession>X6NRR4</accession>
<feature type="compositionally biased region" description="Low complexity" evidence="2">
    <location>
        <begin position="570"/>
        <end position="582"/>
    </location>
</feature>
<feature type="region of interest" description="Disordered" evidence="2">
    <location>
        <begin position="633"/>
        <end position="653"/>
    </location>
</feature>
<feature type="compositionally biased region" description="Polar residues" evidence="2">
    <location>
        <begin position="495"/>
        <end position="505"/>
    </location>
</feature>
<evidence type="ECO:0000256" key="1">
    <source>
        <dbReference type="SAM" id="Coils"/>
    </source>
</evidence>
<feature type="compositionally biased region" description="Basic and acidic residues" evidence="2">
    <location>
        <begin position="716"/>
        <end position="725"/>
    </location>
</feature>
<dbReference type="PANTHER" id="PTHR45725">
    <property type="entry name" value="FORMIN HOMOLOGY 2 FAMILY MEMBER"/>
    <property type="match status" value="1"/>
</dbReference>
<feature type="compositionally biased region" description="Basic and acidic residues" evidence="2">
    <location>
        <begin position="449"/>
        <end position="460"/>
    </location>
</feature>
<feature type="compositionally biased region" description="Gly residues" evidence="2">
    <location>
        <begin position="466"/>
        <end position="491"/>
    </location>
</feature>
<feature type="compositionally biased region" description="Basic and acidic residues" evidence="2">
    <location>
        <begin position="19"/>
        <end position="45"/>
    </location>
</feature>
<proteinExistence type="predicted"/>
<feature type="region of interest" description="Disordered" evidence="2">
    <location>
        <begin position="872"/>
        <end position="895"/>
    </location>
</feature>